<keyword evidence="3" id="KW-1133">Transmembrane helix</keyword>
<dbReference type="PANTHER" id="PTHR43294:SF21">
    <property type="entry name" value="CATION TRANSPORTING ATPASE"/>
    <property type="match status" value="1"/>
</dbReference>
<dbReference type="InterPro" id="IPR004014">
    <property type="entry name" value="ATPase_P-typ_cation-transptr_N"/>
</dbReference>
<comment type="caution">
    <text evidence="5">The sequence shown here is derived from an EMBL/GenBank/DDBJ whole genome shotgun (WGS) entry which is preliminary data.</text>
</comment>
<dbReference type="GO" id="GO:0036376">
    <property type="term" value="P:sodium ion export across plasma membrane"/>
    <property type="evidence" value="ECO:0007669"/>
    <property type="project" value="TreeGrafter"/>
</dbReference>
<dbReference type="EMBL" id="CAJNOC010001931">
    <property type="protein sequence ID" value="CAF0901294.1"/>
    <property type="molecule type" value="Genomic_DNA"/>
</dbReference>
<dbReference type="InterPro" id="IPR050510">
    <property type="entry name" value="Cation_transp_ATPase_P-type"/>
</dbReference>
<evidence type="ECO:0000256" key="3">
    <source>
        <dbReference type="SAM" id="Phobius"/>
    </source>
</evidence>
<protein>
    <recommendedName>
        <fullName evidence="4">Cation-transporting P-type ATPase N-terminal domain-containing protein</fullName>
    </recommendedName>
</protein>
<evidence type="ECO:0000259" key="4">
    <source>
        <dbReference type="SMART" id="SM00831"/>
    </source>
</evidence>
<comment type="subcellular location">
    <subcellularLocation>
        <location evidence="1">Cell membrane</location>
        <topology evidence="1">Multi-pass membrane protein</topology>
    </subcellularLocation>
</comment>
<feature type="domain" description="Cation-transporting P-type ATPase N-terminal" evidence="4">
    <location>
        <begin position="25"/>
        <end position="98"/>
    </location>
</feature>
<feature type="non-terminal residue" evidence="5">
    <location>
        <position position="107"/>
    </location>
</feature>
<keyword evidence="3" id="KW-0812">Transmembrane</keyword>
<dbReference type="GO" id="GO:0030007">
    <property type="term" value="P:intracellular potassium ion homeostasis"/>
    <property type="evidence" value="ECO:0007669"/>
    <property type="project" value="TreeGrafter"/>
</dbReference>
<keyword evidence="2" id="KW-1003">Cell membrane</keyword>
<feature type="non-terminal residue" evidence="5">
    <location>
        <position position="1"/>
    </location>
</feature>
<evidence type="ECO:0000256" key="1">
    <source>
        <dbReference type="ARBA" id="ARBA00004651"/>
    </source>
</evidence>
<evidence type="ECO:0000313" key="5">
    <source>
        <dbReference type="EMBL" id="CAF0901294.1"/>
    </source>
</evidence>
<keyword evidence="3" id="KW-0472">Membrane</keyword>
<dbReference type="AlphaFoldDB" id="A0A813ZLW5"/>
<gene>
    <name evidence="5" type="ORF">OXX778_LOCUS11413</name>
</gene>
<accession>A0A813ZLW5</accession>
<feature type="transmembrane region" description="Helical" evidence="3">
    <location>
        <begin position="74"/>
        <end position="97"/>
    </location>
</feature>
<evidence type="ECO:0000256" key="2">
    <source>
        <dbReference type="ARBA" id="ARBA00022475"/>
    </source>
</evidence>
<dbReference type="SMART" id="SM00831">
    <property type="entry name" value="Cation_ATPase_N"/>
    <property type="match status" value="1"/>
</dbReference>
<dbReference type="GO" id="GO:0005886">
    <property type="term" value="C:plasma membrane"/>
    <property type="evidence" value="ECO:0007669"/>
    <property type="project" value="UniProtKB-SubCell"/>
</dbReference>
<dbReference type="PANTHER" id="PTHR43294">
    <property type="entry name" value="SODIUM/POTASSIUM-TRANSPORTING ATPASE SUBUNIT ALPHA"/>
    <property type="match status" value="1"/>
</dbReference>
<dbReference type="InterPro" id="IPR023298">
    <property type="entry name" value="ATPase_P-typ_TM_dom_sf"/>
</dbReference>
<sequence length="107" mass="12360">MKFKISKLIKKKTKCVSNSEKNQEQYHKLSFDELRRKLNTSLENGLEQSYAKEILNEYGPNQIKSLNKKLFLKVLGYFFTGFCGLLWISSIICILAWKPIGNPPDAT</sequence>
<reference evidence="5" key="1">
    <citation type="submission" date="2021-02" db="EMBL/GenBank/DDBJ databases">
        <authorList>
            <person name="Nowell W R."/>
        </authorList>
    </citation>
    <scope>NUCLEOTIDE SEQUENCE</scope>
    <source>
        <strain evidence="5">Ploen Becks lab</strain>
    </source>
</reference>
<dbReference type="Gene3D" id="1.20.1110.10">
    <property type="entry name" value="Calcium-transporting ATPase, transmembrane domain"/>
    <property type="match status" value="1"/>
</dbReference>
<dbReference type="Proteomes" id="UP000663879">
    <property type="component" value="Unassembled WGS sequence"/>
</dbReference>
<proteinExistence type="predicted"/>
<name>A0A813ZLW5_9BILA</name>
<dbReference type="GO" id="GO:0006883">
    <property type="term" value="P:intracellular sodium ion homeostasis"/>
    <property type="evidence" value="ECO:0007669"/>
    <property type="project" value="TreeGrafter"/>
</dbReference>
<keyword evidence="6" id="KW-1185">Reference proteome</keyword>
<dbReference type="GO" id="GO:0005391">
    <property type="term" value="F:P-type sodium:potassium-exchanging transporter activity"/>
    <property type="evidence" value="ECO:0007669"/>
    <property type="project" value="TreeGrafter"/>
</dbReference>
<dbReference type="GO" id="GO:1990573">
    <property type="term" value="P:potassium ion import across plasma membrane"/>
    <property type="evidence" value="ECO:0007669"/>
    <property type="project" value="TreeGrafter"/>
</dbReference>
<evidence type="ECO:0000313" key="6">
    <source>
        <dbReference type="Proteomes" id="UP000663879"/>
    </source>
</evidence>
<organism evidence="5 6">
    <name type="scientific">Brachionus calyciflorus</name>
    <dbReference type="NCBI Taxonomy" id="104777"/>
    <lineage>
        <taxon>Eukaryota</taxon>
        <taxon>Metazoa</taxon>
        <taxon>Spiralia</taxon>
        <taxon>Gnathifera</taxon>
        <taxon>Rotifera</taxon>
        <taxon>Eurotatoria</taxon>
        <taxon>Monogononta</taxon>
        <taxon>Pseudotrocha</taxon>
        <taxon>Ploima</taxon>
        <taxon>Brachionidae</taxon>
        <taxon>Brachionus</taxon>
    </lineage>
</organism>
<dbReference type="SUPFAM" id="SSF81665">
    <property type="entry name" value="Calcium ATPase, transmembrane domain M"/>
    <property type="match status" value="1"/>
</dbReference>
<dbReference type="OrthoDB" id="10052189at2759"/>
<dbReference type="Gene3D" id="2.70.150.10">
    <property type="entry name" value="Calcium-transporting ATPase, cytoplasmic transduction domain A"/>
    <property type="match status" value="1"/>
</dbReference>
<dbReference type="Pfam" id="PF00690">
    <property type="entry name" value="Cation_ATPase_N"/>
    <property type="match status" value="1"/>
</dbReference>
<dbReference type="GO" id="GO:1902600">
    <property type="term" value="P:proton transmembrane transport"/>
    <property type="evidence" value="ECO:0007669"/>
    <property type="project" value="TreeGrafter"/>
</dbReference>